<dbReference type="NCBIfam" id="TIGR00063">
    <property type="entry name" value="folE"/>
    <property type="match status" value="1"/>
</dbReference>
<evidence type="ECO:0000256" key="6">
    <source>
        <dbReference type="ARBA" id="ARBA00022741"/>
    </source>
</evidence>
<dbReference type="FunFam" id="1.10.286.10:FF:000003">
    <property type="entry name" value="GTP cyclohydrolase 1"/>
    <property type="match status" value="1"/>
</dbReference>
<evidence type="ECO:0000259" key="13">
    <source>
        <dbReference type="Pfam" id="PF01227"/>
    </source>
</evidence>
<evidence type="ECO:0000256" key="1">
    <source>
        <dbReference type="ARBA" id="ARBA00005080"/>
    </source>
</evidence>
<dbReference type="CDD" id="cd09917">
    <property type="entry name" value="F-box_SF"/>
    <property type="match status" value="1"/>
</dbReference>
<dbReference type="HAMAP" id="MF_00223">
    <property type="entry name" value="FolE"/>
    <property type="match status" value="1"/>
</dbReference>
<dbReference type="NCBIfam" id="NF006825">
    <property type="entry name" value="PRK09347.1-2"/>
    <property type="match status" value="1"/>
</dbReference>
<dbReference type="Gene3D" id="1.10.286.10">
    <property type="match status" value="1"/>
</dbReference>
<evidence type="ECO:0000256" key="10">
    <source>
        <dbReference type="ARBA" id="ARBA00030854"/>
    </source>
</evidence>
<dbReference type="GO" id="GO:0006729">
    <property type="term" value="P:tetrahydrobiopterin biosynthetic process"/>
    <property type="evidence" value="ECO:0007669"/>
    <property type="project" value="TreeGrafter"/>
</dbReference>
<dbReference type="PROSITE" id="PS00859">
    <property type="entry name" value="GTP_CYCLOHYDROL_1_1"/>
    <property type="match status" value="1"/>
</dbReference>
<keyword evidence="7" id="KW-0378">Hydrolase</keyword>
<dbReference type="InterPro" id="IPR001474">
    <property type="entry name" value="GTP_CycHdrlase_I"/>
</dbReference>
<evidence type="ECO:0000256" key="7">
    <source>
        <dbReference type="ARBA" id="ARBA00022801"/>
    </source>
</evidence>
<comment type="function">
    <text evidence="11">GTP cyclohydrolase 1 is the first enzyme in the biosynthetic pathway leading to folic acid.</text>
</comment>
<evidence type="ECO:0000313" key="15">
    <source>
        <dbReference type="Proteomes" id="UP000664169"/>
    </source>
</evidence>
<feature type="region of interest" description="Disordered" evidence="12">
    <location>
        <begin position="66"/>
        <end position="130"/>
    </location>
</feature>
<dbReference type="InterPro" id="IPR018234">
    <property type="entry name" value="GTP_CycHdrlase_I_CS"/>
</dbReference>
<evidence type="ECO:0000313" key="14">
    <source>
        <dbReference type="EMBL" id="CAF9911497.1"/>
    </source>
</evidence>
<sequence length="776" mass="88306">MDSDPAALPLSQRSPVLSHAHLKGPSRRLSVTSKERQKLIASIGSSSRERPVVDFDIPQYYSQVNGDDSNLNKILPQDRTDSNSSIGERPRDPRDEPVYGKNGDTAYISGTESRQELSGPHGLKRPIDFDGLSWPSKGTLKRLKSTPQEAQERLIKLQGAVKTILECVGEDPDREGLRGTPERYAKAMLFFTKGYEENVRDVVNEAVFHEDHDELVIVKDIEVFSLCEHHMVPFTGKMHIGYIPNGRVLGLSKLARLAEMFARRLQVQERLTKQVALAIAEVLNPLGVAVVMESSHLSSPLLYNYFFSKHSHLYSLQSRDALTTIMEAESSPRKKRKVVTSEPFNPSRPIPFRLSNSEAMPSELNQEPSQDVNVSMSSSIAEPSSSVGSFSSCTTASTRFDDSDAVEAENTSCLLPQLNTVVSNSSLDNRPPIQRQVLPFFERVLNQQDTLYRVCSWLPAEDLINLYAVSRDFHRIINRELTALIVGNAKARMPESAEVFHFKAYKSLCMFDPARNMSRDKPLDPRDTPTFRWLRFLEYREAIVDSIITQLALKGHRLPRCTSKVIKKIWFLMDIPENKRRIGCVHNQQLWSDTDLFLASMFFMKLDMACTDPVLGQGERRLRAMLLAQRTLTVMDKVLKREIMRNQYEMLQMFAEWAVNRATVLHGVTQPNQIPEFFFGIPTKYVGSLSCENWTPNAPILKGPDELILKESIRRGLQFEEMLIDMMLWGHVHPVTRADVHPKNWKGELQTSFEDEVEKKVERDIAVFLQQWKDTA</sequence>
<dbReference type="InterPro" id="IPR043133">
    <property type="entry name" value="GTP-CH-I_C/QueF"/>
</dbReference>
<dbReference type="Gene3D" id="3.30.1130.10">
    <property type="match status" value="1"/>
</dbReference>
<dbReference type="GO" id="GO:0008270">
    <property type="term" value="F:zinc ion binding"/>
    <property type="evidence" value="ECO:0007669"/>
    <property type="project" value="TreeGrafter"/>
</dbReference>
<dbReference type="PROSITE" id="PS00860">
    <property type="entry name" value="GTP_CYCLOHYDROL_1_2"/>
    <property type="match status" value="1"/>
</dbReference>
<gene>
    <name evidence="14" type="ORF">GOMPHAMPRED_007426</name>
</gene>
<dbReference type="AlphaFoldDB" id="A0A8H3I1K2"/>
<dbReference type="OrthoDB" id="4966at2759"/>
<dbReference type="Proteomes" id="UP000664169">
    <property type="component" value="Unassembled WGS sequence"/>
</dbReference>
<dbReference type="FunFam" id="3.30.1130.10:FF:000012">
    <property type="entry name" value="GTP cyclohydrolase 1"/>
    <property type="match status" value="1"/>
</dbReference>
<evidence type="ECO:0000256" key="12">
    <source>
        <dbReference type="SAM" id="MobiDB-lite"/>
    </source>
</evidence>
<organism evidence="14 15">
    <name type="scientific">Gomphillus americanus</name>
    <dbReference type="NCBI Taxonomy" id="1940652"/>
    <lineage>
        <taxon>Eukaryota</taxon>
        <taxon>Fungi</taxon>
        <taxon>Dikarya</taxon>
        <taxon>Ascomycota</taxon>
        <taxon>Pezizomycotina</taxon>
        <taxon>Lecanoromycetes</taxon>
        <taxon>OSLEUM clade</taxon>
        <taxon>Ostropomycetidae</taxon>
        <taxon>Ostropales</taxon>
        <taxon>Graphidaceae</taxon>
        <taxon>Gomphilloideae</taxon>
        <taxon>Gomphillus</taxon>
    </lineage>
</organism>
<dbReference type="GO" id="GO:0005737">
    <property type="term" value="C:cytoplasm"/>
    <property type="evidence" value="ECO:0007669"/>
    <property type="project" value="TreeGrafter"/>
</dbReference>
<dbReference type="EMBL" id="CAJPDQ010000006">
    <property type="protein sequence ID" value="CAF9911497.1"/>
    <property type="molecule type" value="Genomic_DNA"/>
</dbReference>
<dbReference type="UniPathway" id="UPA00848">
    <property type="reaction ID" value="UER00151"/>
</dbReference>
<keyword evidence="5" id="KW-0021">Allosteric enzyme</keyword>
<evidence type="ECO:0000256" key="9">
    <source>
        <dbReference type="ARBA" id="ARBA00023134"/>
    </source>
</evidence>
<dbReference type="GO" id="GO:0046656">
    <property type="term" value="P:folic acid biosynthetic process"/>
    <property type="evidence" value="ECO:0007669"/>
    <property type="project" value="UniProtKB-KW"/>
</dbReference>
<keyword evidence="15" id="KW-1185">Reference proteome</keyword>
<accession>A0A8H3I1K2</accession>
<evidence type="ECO:0000256" key="2">
    <source>
        <dbReference type="ARBA" id="ARBA00008085"/>
    </source>
</evidence>
<dbReference type="NCBIfam" id="NF006826">
    <property type="entry name" value="PRK09347.1-3"/>
    <property type="match status" value="1"/>
</dbReference>
<keyword evidence="6" id="KW-0547">Nucleotide-binding</keyword>
<dbReference type="GO" id="GO:0046654">
    <property type="term" value="P:tetrahydrofolate biosynthetic process"/>
    <property type="evidence" value="ECO:0007669"/>
    <property type="project" value="InterPro"/>
</dbReference>
<dbReference type="Pfam" id="PF01227">
    <property type="entry name" value="GTP_cyclohydroI"/>
    <property type="match status" value="1"/>
</dbReference>
<dbReference type="InterPro" id="IPR020602">
    <property type="entry name" value="GTP_CycHdrlase_I_dom"/>
</dbReference>
<keyword evidence="9" id="KW-0342">GTP-binding</keyword>
<evidence type="ECO:0000256" key="8">
    <source>
        <dbReference type="ARBA" id="ARBA00022909"/>
    </source>
</evidence>
<protein>
    <recommendedName>
        <fullName evidence="4">GTP cyclohydrolase 1</fullName>
        <ecNumber evidence="3">3.5.4.16</ecNumber>
    </recommendedName>
    <alternativeName>
        <fullName evidence="10">GTP cyclohydrolase I</fullName>
    </alternativeName>
</protein>
<evidence type="ECO:0000256" key="3">
    <source>
        <dbReference type="ARBA" id="ARBA00012715"/>
    </source>
</evidence>
<dbReference type="GO" id="GO:0005525">
    <property type="term" value="F:GTP binding"/>
    <property type="evidence" value="ECO:0007669"/>
    <property type="project" value="UniProtKB-KW"/>
</dbReference>
<evidence type="ECO:0000256" key="5">
    <source>
        <dbReference type="ARBA" id="ARBA00022533"/>
    </source>
</evidence>
<feature type="domain" description="GTP cyclohydrolase I" evidence="13">
    <location>
        <begin position="159"/>
        <end position="297"/>
    </location>
</feature>
<evidence type="ECO:0000256" key="4">
    <source>
        <dbReference type="ARBA" id="ARBA00017272"/>
    </source>
</evidence>
<reference evidence="14" key="1">
    <citation type="submission" date="2021-03" db="EMBL/GenBank/DDBJ databases">
        <authorList>
            <person name="Tagirdzhanova G."/>
        </authorList>
    </citation>
    <scope>NUCLEOTIDE SEQUENCE</scope>
</reference>
<dbReference type="GO" id="GO:0003934">
    <property type="term" value="F:GTP cyclohydrolase I activity"/>
    <property type="evidence" value="ECO:0007669"/>
    <property type="project" value="UniProtKB-EC"/>
</dbReference>
<dbReference type="InterPro" id="IPR043134">
    <property type="entry name" value="GTP-CH-I_N"/>
</dbReference>
<comment type="pathway">
    <text evidence="1">Cofactor biosynthesis; 7,8-dihydroneopterin triphosphate biosynthesis; 7,8-dihydroneopterin triphosphate from GTP: step 1/1.</text>
</comment>
<name>A0A8H3I1K2_9LECA</name>
<keyword evidence="8" id="KW-0289">Folate biosynthesis</keyword>
<dbReference type="EC" id="3.5.4.16" evidence="3"/>
<dbReference type="PANTHER" id="PTHR11109">
    <property type="entry name" value="GTP CYCLOHYDROLASE I"/>
    <property type="match status" value="1"/>
</dbReference>
<evidence type="ECO:0000256" key="11">
    <source>
        <dbReference type="ARBA" id="ARBA00055676"/>
    </source>
</evidence>
<comment type="caution">
    <text evidence="14">The sequence shown here is derived from an EMBL/GenBank/DDBJ whole genome shotgun (WGS) entry which is preliminary data.</text>
</comment>
<comment type="similarity">
    <text evidence="2">Belongs to the GTP cyclohydrolase I family.</text>
</comment>
<dbReference type="SUPFAM" id="SSF55620">
    <property type="entry name" value="Tetrahydrobiopterin biosynthesis enzymes-like"/>
    <property type="match status" value="1"/>
</dbReference>
<feature type="region of interest" description="Disordered" evidence="12">
    <location>
        <begin position="1"/>
        <end position="35"/>
    </location>
</feature>
<feature type="region of interest" description="Disordered" evidence="12">
    <location>
        <begin position="328"/>
        <end position="352"/>
    </location>
</feature>
<feature type="compositionally biased region" description="Basic and acidic residues" evidence="12">
    <location>
        <begin position="88"/>
        <end position="98"/>
    </location>
</feature>
<dbReference type="PANTHER" id="PTHR11109:SF7">
    <property type="entry name" value="GTP CYCLOHYDROLASE 1"/>
    <property type="match status" value="1"/>
</dbReference>
<proteinExistence type="inferred from homology"/>